<dbReference type="InterPro" id="IPR039396">
    <property type="entry name" value="Deltex_C"/>
</dbReference>
<keyword evidence="5" id="KW-0963">Cytoplasm</keyword>
<dbReference type="PANTHER" id="PTHR12622">
    <property type="entry name" value="DELTEX-RELATED"/>
    <property type="match status" value="1"/>
</dbReference>
<comment type="catalytic activity">
    <reaction evidence="1 5">
        <text>S-ubiquitinyl-[E2 ubiquitin-conjugating enzyme]-L-cysteine + [acceptor protein]-L-lysine = [E2 ubiquitin-conjugating enzyme]-L-cysteine + N(6)-ubiquitinyl-[acceptor protein]-L-lysine.</text>
        <dbReference type="EC" id="2.3.2.27"/>
    </reaction>
</comment>
<dbReference type="EMBL" id="VFJC01000002">
    <property type="protein sequence ID" value="KAB5586773.1"/>
    <property type="molecule type" value="Genomic_DNA"/>
</dbReference>
<evidence type="ECO:0000256" key="3">
    <source>
        <dbReference type="ARBA" id="ARBA00022679"/>
    </source>
</evidence>
<evidence type="ECO:0000259" key="6">
    <source>
        <dbReference type="Pfam" id="PF18102"/>
    </source>
</evidence>
<dbReference type="GO" id="GO:0016567">
    <property type="term" value="P:protein ubiquitination"/>
    <property type="evidence" value="ECO:0007669"/>
    <property type="project" value="UniProtKB-UniRule"/>
</dbReference>
<dbReference type="Pfam" id="PF18102">
    <property type="entry name" value="DTC"/>
    <property type="match status" value="1"/>
</dbReference>
<name>A0A5N5Q5V4_PANHP</name>
<keyword evidence="3 5" id="KW-0808">Transferase</keyword>
<dbReference type="InterPro" id="IPR039398">
    <property type="entry name" value="Deltex_fam"/>
</dbReference>
<dbReference type="GO" id="GO:0061630">
    <property type="term" value="F:ubiquitin protein ligase activity"/>
    <property type="evidence" value="ECO:0007669"/>
    <property type="project" value="UniProtKB-UniRule"/>
</dbReference>
<keyword evidence="8" id="KW-1185">Reference proteome</keyword>
<dbReference type="EC" id="2.3.2.27" evidence="5"/>
<comment type="similarity">
    <text evidence="5">Belongs to the Deltex family.</text>
</comment>
<comment type="subcellular location">
    <subcellularLocation>
        <location evidence="5">Cytoplasm</location>
    </subcellularLocation>
</comment>
<evidence type="ECO:0000256" key="1">
    <source>
        <dbReference type="ARBA" id="ARBA00000900"/>
    </source>
</evidence>
<sequence>MGSEQSKDKMYCTRYLNGNGPPSLADQVENCADGKSGHKRNSKIVNGNQPDDGRMSITHLRRNVEGYPDCDTIQINFEFEDGIQTEKHPNPGQKYYGLKTVAFVPQNHEGRKVYRLLEMAFKYKLLFTVATTSTGEERVTYADIPLKTKESGGHDSFSYPDPEYLKTVTKILKSKGIK</sequence>
<dbReference type="Proteomes" id="UP000327468">
    <property type="component" value="Chromosome 1"/>
</dbReference>
<dbReference type="AlphaFoldDB" id="A0A5N5Q5V4"/>
<dbReference type="OrthoDB" id="527344at2759"/>
<dbReference type="GO" id="GO:0007219">
    <property type="term" value="P:Notch signaling pathway"/>
    <property type="evidence" value="ECO:0007669"/>
    <property type="project" value="InterPro"/>
</dbReference>
<organism evidence="7 8">
    <name type="scientific">Pangasianodon hypophthalmus</name>
    <name type="common">Striped catfish</name>
    <name type="synonym">Helicophagus hypophthalmus</name>
    <dbReference type="NCBI Taxonomy" id="310915"/>
    <lineage>
        <taxon>Eukaryota</taxon>
        <taxon>Metazoa</taxon>
        <taxon>Chordata</taxon>
        <taxon>Craniata</taxon>
        <taxon>Vertebrata</taxon>
        <taxon>Euteleostomi</taxon>
        <taxon>Actinopterygii</taxon>
        <taxon>Neopterygii</taxon>
        <taxon>Teleostei</taxon>
        <taxon>Ostariophysi</taxon>
        <taxon>Siluriformes</taxon>
        <taxon>Pangasiidae</taxon>
        <taxon>Pangasianodon</taxon>
    </lineage>
</organism>
<reference evidence="7 8" key="1">
    <citation type="submission" date="2019-06" db="EMBL/GenBank/DDBJ databases">
        <title>A chromosome-scale genome assembly of the striped catfish, Pangasianodon hypophthalmus.</title>
        <authorList>
            <person name="Wen M."/>
            <person name="Zahm M."/>
            <person name="Roques C."/>
            <person name="Cabau C."/>
            <person name="Klopp C."/>
            <person name="Donnadieu C."/>
            <person name="Jouanno E."/>
            <person name="Avarre J.-C."/>
            <person name="Campet M."/>
            <person name="Ha T.T.T."/>
            <person name="Dugue R."/>
            <person name="Lampietro C."/>
            <person name="Louis A."/>
            <person name="Herpin A."/>
            <person name="Echchiki A."/>
            <person name="Berthelot C."/>
            <person name="Parey E."/>
            <person name="Roest-Crollius H."/>
            <person name="Braasch I."/>
            <person name="Postlethwait J."/>
            <person name="Bobe J."/>
            <person name="Montfort J."/>
            <person name="Bouchez O."/>
            <person name="Begum T."/>
            <person name="Schartl M."/>
            <person name="Guiguen Y."/>
        </authorList>
    </citation>
    <scope>NUCLEOTIDE SEQUENCE [LARGE SCALE GENOMIC DNA]</scope>
    <source>
        <strain evidence="7 8">Indonesia</strain>
        <tissue evidence="7">Blood</tissue>
    </source>
</reference>
<dbReference type="GO" id="GO:0005737">
    <property type="term" value="C:cytoplasm"/>
    <property type="evidence" value="ECO:0007669"/>
    <property type="project" value="UniProtKB-SubCell"/>
</dbReference>
<keyword evidence="4 5" id="KW-0479">Metal-binding</keyword>
<dbReference type="UniPathway" id="UPA00143"/>
<dbReference type="GO" id="GO:0008270">
    <property type="term" value="F:zinc ion binding"/>
    <property type="evidence" value="ECO:0007669"/>
    <property type="project" value="UniProtKB-KW"/>
</dbReference>
<evidence type="ECO:0000256" key="5">
    <source>
        <dbReference type="RuleBase" id="RU367105"/>
    </source>
</evidence>
<evidence type="ECO:0000256" key="2">
    <source>
        <dbReference type="ARBA" id="ARBA00004906"/>
    </source>
</evidence>
<accession>A0A5N5Q5V4</accession>
<dbReference type="InterPro" id="IPR039399">
    <property type="entry name" value="Deltex_C_sf"/>
</dbReference>
<gene>
    <name evidence="7" type="ORF">PHYPO_G00005410</name>
</gene>
<feature type="domain" description="Deltex C-terminal" evidence="6">
    <location>
        <begin position="47"/>
        <end position="177"/>
    </location>
</feature>
<proteinExistence type="inferred from homology"/>
<evidence type="ECO:0000313" key="7">
    <source>
        <dbReference type="EMBL" id="KAB5586773.1"/>
    </source>
</evidence>
<evidence type="ECO:0000313" key="8">
    <source>
        <dbReference type="Proteomes" id="UP000327468"/>
    </source>
</evidence>
<keyword evidence="5" id="KW-0863">Zinc-finger</keyword>
<comment type="caution">
    <text evidence="7">The sequence shown here is derived from an EMBL/GenBank/DDBJ whole genome shotgun (WGS) entry which is preliminary data.</text>
</comment>
<keyword evidence="5" id="KW-0862">Zinc</keyword>
<protein>
    <recommendedName>
        <fullName evidence="5">E3 ubiquitin-protein ligase</fullName>
        <ecNumber evidence="5">2.3.2.27</ecNumber>
    </recommendedName>
</protein>
<comment type="pathway">
    <text evidence="2 5">Protein modification; protein ubiquitination.</text>
</comment>
<dbReference type="Gene3D" id="3.30.390.130">
    <property type="match status" value="1"/>
</dbReference>
<evidence type="ECO:0000256" key="4">
    <source>
        <dbReference type="ARBA" id="ARBA00022723"/>
    </source>
</evidence>